<protein>
    <submittedName>
        <fullName evidence="2">DUF2911 domain-containing protein</fullName>
    </submittedName>
</protein>
<gene>
    <name evidence="2" type="ORF">EAH73_11690</name>
</gene>
<sequence length="177" mass="19226">MQTRFFAPALGALLLVAAAAQAQDAKPPEDKSKRPSPPATASAVVNGTTVTIDYSRPSLKGRKAFGELEPYGKVWRTGANEATTFTVDKAVKINGKALAAGKYSLFTIPTATNWTVIFNKEPNQWGAYKYKESDDVLRVMVPAKKLASPVEVFDITVDKAGKVALKWDMTEVDFTVK</sequence>
<dbReference type="EMBL" id="RCYZ01000004">
    <property type="protein sequence ID" value="TPG66025.1"/>
    <property type="molecule type" value="Genomic_DNA"/>
</dbReference>
<dbReference type="AlphaFoldDB" id="A0A502GWU5"/>
<comment type="caution">
    <text evidence="2">The sequence shown here is derived from an EMBL/GenBank/DDBJ whole genome shotgun (WGS) entry which is preliminary data.</text>
</comment>
<dbReference type="OrthoDB" id="195456at2"/>
<keyword evidence="3" id="KW-1185">Reference proteome</keyword>
<evidence type="ECO:0000256" key="1">
    <source>
        <dbReference type="SAM" id="SignalP"/>
    </source>
</evidence>
<dbReference type="Proteomes" id="UP000317646">
    <property type="component" value="Unassembled WGS sequence"/>
</dbReference>
<evidence type="ECO:0000313" key="3">
    <source>
        <dbReference type="Proteomes" id="UP000317646"/>
    </source>
</evidence>
<feature type="chain" id="PRO_5021203588" evidence="1">
    <location>
        <begin position="23"/>
        <end position="177"/>
    </location>
</feature>
<dbReference type="InterPro" id="IPR021314">
    <property type="entry name" value="DUF2911"/>
</dbReference>
<proteinExistence type="predicted"/>
<organism evidence="2 3">
    <name type="scientific">Hymenobacter nivis</name>
    <dbReference type="NCBI Taxonomy" id="1850093"/>
    <lineage>
        <taxon>Bacteria</taxon>
        <taxon>Pseudomonadati</taxon>
        <taxon>Bacteroidota</taxon>
        <taxon>Cytophagia</taxon>
        <taxon>Cytophagales</taxon>
        <taxon>Hymenobacteraceae</taxon>
        <taxon>Hymenobacter</taxon>
    </lineage>
</organism>
<keyword evidence="1" id="KW-0732">Signal</keyword>
<dbReference type="RefSeq" id="WP_140466699.1">
    <property type="nucleotide sequence ID" value="NZ_RCYZ01000004.1"/>
</dbReference>
<dbReference type="Pfam" id="PF11138">
    <property type="entry name" value="DUF2911"/>
    <property type="match status" value="1"/>
</dbReference>
<accession>A0A502GWU5</accession>
<feature type="signal peptide" evidence="1">
    <location>
        <begin position="1"/>
        <end position="22"/>
    </location>
</feature>
<reference evidence="2 3" key="1">
    <citation type="journal article" date="2019" name="Environ. Microbiol.">
        <title>Species interactions and distinct microbial communities in high Arctic permafrost affected cryosols are associated with the CH4 and CO2 gas fluxes.</title>
        <authorList>
            <person name="Altshuler I."/>
            <person name="Hamel J."/>
            <person name="Turney S."/>
            <person name="Magnuson E."/>
            <person name="Levesque R."/>
            <person name="Greer C."/>
            <person name="Whyte L.G."/>
        </authorList>
    </citation>
    <scope>NUCLEOTIDE SEQUENCE [LARGE SCALE GENOMIC DNA]</scope>
    <source>
        <strain evidence="2 3">S9.2P</strain>
    </source>
</reference>
<evidence type="ECO:0000313" key="2">
    <source>
        <dbReference type="EMBL" id="TPG66025.1"/>
    </source>
</evidence>
<name>A0A502GWU5_9BACT</name>